<comment type="caution">
    <text evidence="9">The sequence shown here is derived from an EMBL/GenBank/DDBJ whole genome shotgun (WGS) entry which is preliminary data.</text>
</comment>
<dbReference type="VEuPathDB" id="VectorBase:LDEU002353"/>
<accession>A0A443SQ70</accession>
<dbReference type="OrthoDB" id="342064at2759"/>
<dbReference type="AlphaFoldDB" id="A0A443SQ70"/>
<feature type="compositionally biased region" description="Basic and acidic residues" evidence="6">
    <location>
        <begin position="572"/>
        <end position="584"/>
    </location>
</feature>
<comment type="subcellular location">
    <subcellularLocation>
        <location evidence="1">Nucleus</location>
    </subcellularLocation>
</comment>
<dbReference type="GO" id="GO:0003676">
    <property type="term" value="F:nucleic acid binding"/>
    <property type="evidence" value="ECO:0007669"/>
    <property type="project" value="InterPro"/>
</dbReference>
<dbReference type="InterPro" id="IPR039727">
    <property type="entry name" value="SE/Ars2"/>
</dbReference>
<feature type="region of interest" description="Disordered" evidence="6">
    <location>
        <begin position="795"/>
        <end position="840"/>
    </location>
</feature>
<feature type="region of interest" description="Disordered" evidence="6">
    <location>
        <begin position="320"/>
        <end position="446"/>
    </location>
</feature>
<feature type="domain" description="SERRATE/Ars2 N-terminal" evidence="8">
    <location>
        <begin position="240"/>
        <end position="304"/>
    </location>
</feature>
<sequence length="908" mass="103798">MGDSDDEYDRRRPRDKFRGERSDYRDRNAGNRREDWPDSRQGGDFWGNGPGKDRMQNRAGSRDYGRDYGGQRRDRYGGSPGDRSDMSPPVKRMRGREWDDRNYDNYGHSNWPTDSPMQGSGHGPSNYSHGNQRENDNSPTQPAMMTFKQFLAGLDDSVDDMESVKKYNEYKMDFKKQQINDFFVAHKDEECLNHSNFQSVKANTEPPNNAVSLKKLVFSLFICFKSILLNVFLSYVTSRFKSRYHPEECGKRKAEMSASLSNRLQVFLDLFSSGLIDSVSIDVEKSEQITRLLDAAVIKLEGGSDFDLKALDENFEEEKSKEPEISLFDVDHKPAEKPVEENWPTENRKSIDNEDASEDGEVKPAAVKTENGDEPSVKEAGETEDEISQEPQIDNFDDSSRKSEENADVSTEENKTVVENIKKEEEDISEPSKVEEPVEDLNPKPRPLHKTASIFLRNLAPSITKQEVEVMCKKYPGFLRVAVADPQPERRFFRRGWVTFERNVNIREICWSLNSVRLRDCELGAIVNRDLSRRIRSVNGIASHKNVIRADIRHAAKIVFNLDQQKKLWEDGEQEKREDEKNNDESATTPAFGFQSKNPLMKNITDYLIEEASAEEEELLGAEAGELENEDNSVGQSLERDENLIKVLDRLLLYLRIVHSLDYYNSSDYPNEDEMPNRIGIMHARGSPPSSKITTQEINEYIKNFETKILPFLQPPVIITAAEAIKLGKKDAEDEVEKFIKDNTQEISKDKWLCPLSGKKFKGPDFVRKHILNKQAERLEEVKKEVEYFNNYLMDPKRPQLPEHPSNRPQNNQGNQRDGHNASQNNQGMGGTPWPVPHGPYPGPPPYMQYGPPRGGPPMGFGVMAGWNAPGRNYPPMGPPIDYQRGAGARGRYGRRRPYYDLDAPDED</sequence>
<dbReference type="Pfam" id="PF12066">
    <property type="entry name" value="SERRATE_Ars2_N"/>
    <property type="match status" value="2"/>
</dbReference>
<evidence type="ECO:0000259" key="8">
    <source>
        <dbReference type="Pfam" id="PF12066"/>
    </source>
</evidence>
<evidence type="ECO:0000256" key="2">
    <source>
        <dbReference type="ARBA" id="ARBA00005407"/>
    </source>
</evidence>
<proteinExistence type="inferred from homology"/>
<evidence type="ECO:0000256" key="5">
    <source>
        <dbReference type="ARBA" id="ARBA00030701"/>
    </source>
</evidence>
<feature type="domain" description="SERRATE/Ars2 N-terminal" evidence="8">
    <location>
        <begin position="148"/>
        <end position="190"/>
    </location>
</feature>
<evidence type="ECO:0000313" key="10">
    <source>
        <dbReference type="Proteomes" id="UP000288716"/>
    </source>
</evidence>
<dbReference type="Proteomes" id="UP000288716">
    <property type="component" value="Unassembled WGS sequence"/>
</dbReference>
<organism evidence="9 10">
    <name type="scientific">Leptotrombidium deliense</name>
    <dbReference type="NCBI Taxonomy" id="299467"/>
    <lineage>
        <taxon>Eukaryota</taxon>
        <taxon>Metazoa</taxon>
        <taxon>Ecdysozoa</taxon>
        <taxon>Arthropoda</taxon>
        <taxon>Chelicerata</taxon>
        <taxon>Arachnida</taxon>
        <taxon>Acari</taxon>
        <taxon>Acariformes</taxon>
        <taxon>Trombidiformes</taxon>
        <taxon>Prostigmata</taxon>
        <taxon>Anystina</taxon>
        <taxon>Parasitengona</taxon>
        <taxon>Trombiculoidea</taxon>
        <taxon>Trombiculidae</taxon>
        <taxon>Leptotrombidium</taxon>
    </lineage>
</organism>
<evidence type="ECO:0000256" key="3">
    <source>
        <dbReference type="ARBA" id="ARBA00017364"/>
    </source>
</evidence>
<feature type="compositionally biased region" description="Basic and acidic residues" evidence="6">
    <location>
        <begin position="51"/>
        <end position="76"/>
    </location>
</feature>
<evidence type="ECO:0000259" key="7">
    <source>
        <dbReference type="Pfam" id="PF04959"/>
    </source>
</evidence>
<name>A0A443SQ70_9ACAR</name>
<evidence type="ECO:0000256" key="4">
    <source>
        <dbReference type="ARBA" id="ARBA00023242"/>
    </source>
</evidence>
<dbReference type="CDD" id="cd00590">
    <property type="entry name" value="RRM_SF"/>
    <property type="match status" value="1"/>
</dbReference>
<gene>
    <name evidence="9" type="ORF">B4U80_05093</name>
</gene>
<comment type="similarity">
    <text evidence="2">Belongs to the ARS2 family.</text>
</comment>
<dbReference type="GO" id="GO:0031053">
    <property type="term" value="P:primary miRNA processing"/>
    <property type="evidence" value="ECO:0007669"/>
    <property type="project" value="TreeGrafter"/>
</dbReference>
<feature type="domain" description="SERRATE/Ars2 C-terminal" evidence="7">
    <location>
        <begin position="685"/>
        <end position="856"/>
    </location>
</feature>
<keyword evidence="4" id="KW-0539">Nucleus</keyword>
<dbReference type="EMBL" id="NCKV01000805">
    <property type="protein sequence ID" value="RWS29686.1"/>
    <property type="molecule type" value="Genomic_DNA"/>
</dbReference>
<protein>
    <recommendedName>
        <fullName evidence="3">Serrate RNA effector molecule homolog</fullName>
    </recommendedName>
    <alternativeName>
        <fullName evidence="5">Arsenite-resistance protein 2 homolog</fullName>
    </alternativeName>
</protein>
<dbReference type="InterPro" id="IPR035979">
    <property type="entry name" value="RBD_domain_sf"/>
</dbReference>
<keyword evidence="10" id="KW-1185">Reference proteome</keyword>
<dbReference type="Pfam" id="PF04959">
    <property type="entry name" value="ARS2"/>
    <property type="match status" value="1"/>
</dbReference>
<dbReference type="InterPro" id="IPR007042">
    <property type="entry name" value="SERRATE/Ars2_C"/>
</dbReference>
<feature type="compositionally biased region" description="Basic and acidic residues" evidence="6">
    <location>
        <begin position="320"/>
        <end position="352"/>
    </location>
</feature>
<feature type="region of interest" description="Disordered" evidence="6">
    <location>
        <begin position="878"/>
        <end position="908"/>
    </location>
</feature>
<dbReference type="PANTHER" id="PTHR13165">
    <property type="entry name" value="ARSENITE-RESISTANCE PROTEIN 2"/>
    <property type="match status" value="1"/>
</dbReference>
<dbReference type="SUPFAM" id="SSF54928">
    <property type="entry name" value="RNA-binding domain, RBD"/>
    <property type="match status" value="1"/>
</dbReference>
<dbReference type="PANTHER" id="PTHR13165:SF0">
    <property type="entry name" value="SERRATE RNA EFFECTOR MOLECULE HOMOLOG"/>
    <property type="match status" value="1"/>
</dbReference>
<evidence type="ECO:0000313" key="9">
    <source>
        <dbReference type="EMBL" id="RWS29686.1"/>
    </source>
</evidence>
<feature type="compositionally biased region" description="Basic and acidic residues" evidence="6">
    <location>
        <begin position="412"/>
        <end position="436"/>
    </location>
</feature>
<feature type="region of interest" description="Disordered" evidence="6">
    <location>
        <begin position="572"/>
        <end position="595"/>
    </location>
</feature>
<reference evidence="9 10" key="1">
    <citation type="journal article" date="2018" name="Gigascience">
        <title>Genomes of trombidid mites reveal novel predicted allergens and laterally-transferred genes associated with secondary metabolism.</title>
        <authorList>
            <person name="Dong X."/>
            <person name="Chaisiri K."/>
            <person name="Xia D."/>
            <person name="Armstrong S.D."/>
            <person name="Fang Y."/>
            <person name="Donnelly M.J."/>
            <person name="Kadowaki T."/>
            <person name="McGarry J.W."/>
            <person name="Darby A.C."/>
            <person name="Makepeace B.L."/>
        </authorList>
    </citation>
    <scope>NUCLEOTIDE SEQUENCE [LARGE SCALE GENOMIC DNA]</scope>
    <source>
        <strain evidence="9">UoL-UT</strain>
    </source>
</reference>
<feature type="compositionally biased region" description="Polar residues" evidence="6">
    <location>
        <begin position="807"/>
        <end position="827"/>
    </location>
</feature>
<feature type="compositionally biased region" description="Basic and acidic residues" evidence="6">
    <location>
        <begin position="8"/>
        <end position="38"/>
    </location>
</feature>
<feature type="compositionally biased region" description="Polar residues" evidence="6">
    <location>
        <begin position="107"/>
        <end position="130"/>
    </location>
</feature>
<dbReference type="InterPro" id="IPR021933">
    <property type="entry name" value="SERRATE/Ars2_N"/>
</dbReference>
<feature type="region of interest" description="Disordered" evidence="6">
    <location>
        <begin position="1"/>
        <end position="141"/>
    </location>
</feature>
<evidence type="ECO:0000256" key="1">
    <source>
        <dbReference type="ARBA" id="ARBA00004123"/>
    </source>
</evidence>
<dbReference type="GO" id="GO:0016604">
    <property type="term" value="C:nuclear body"/>
    <property type="evidence" value="ECO:0007669"/>
    <property type="project" value="TreeGrafter"/>
</dbReference>
<dbReference type="STRING" id="299467.A0A443SQ70"/>
<evidence type="ECO:0000256" key="6">
    <source>
        <dbReference type="SAM" id="MobiDB-lite"/>
    </source>
</evidence>